<comment type="caution">
    <text evidence="1">The sequence shown here is derived from an EMBL/GenBank/DDBJ whole genome shotgun (WGS) entry which is preliminary data.</text>
</comment>
<reference evidence="1 2" key="1">
    <citation type="journal article" date="2007" name="Int. J. Syst. Evol. Microbiol.">
        <title>Oceanobacillus profundus sp. nov., isolated from a deep-sea sediment core.</title>
        <authorList>
            <person name="Kim Y.G."/>
            <person name="Choi D.H."/>
            <person name="Hyun S."/>
            <person name="Cho B.C."/>
        </authorList>
    </citation>
    <scope>NUCLEOTIDE SEQUENCE [LARGE SCALE GENOMIC DNA]</scope>
    <source>
        <strain evidence="1 2">DSM 18246</strain>
    </source>
</reference>
<keyword evidence="1" id="KW-0223">Dioxygenase</keyword>
<dbReference type="GO" id="GO:0016706">
    <property type="term" value="F:2-oxoglutarate-dependent dioxygenase activity"/>
    <property type="evidence" value="ECO:0007669"/>
    <property type="project" value="UniProtKB-ARBA"/>
</dbReference>
<dbReference type="OrthoDB" id="9814777at2"/>
<dbReference type="RefSeq" id="WP_118889196.1">
    <property type="nucleotide sequence ID" value="NZ_PHUT01000005.1"/>
</dbReference>
<dbReference type="PANTHER" id="PTHR20883:SF48">
    <property type="entry name" value="ECTOINE DIOXYGENASE"/>
    <property type="match status" value="1"/>
</dbReference>
<dbReference type="PANTHER" id="PTHR20883">
    <property type="entry name" value="PHYTANOYL-COA DIOXYGENASE DOMAIN CONTAINING 1"/>
    <property type="match status" value="1"/>
</dbReference>
<dbReference type="Pfam" id="PF05721">
    <property type="entry name" value="PhyH"/>
    <property type="match status" value="1"/>
</dbReference>
<protein>
    <submittedName>
        <fullName evidence="1">Phytanoyl-CoA dioxygenase</fullName>
    </submittedName>
</protein>
<keyword evidence="2" id="KW-1185">Reference proteome</keyword>
<evidence type="ECO:0000313" key="2">
    <source>
        <dbReference type="Proteomes" id="UP000285456"/>
    </source>
</evidence>
<proteinExistence type="predicted"/>
<gene>
    <name evidence="1" type="ORF">D1B32_09515</name>
</gene>
<dbReference type="SUPFAM" id="SSF51197">
    <property type="entry name" value="Clavaminate synthase-like"/>
    <property type="match status" value="1"/>
</dbReference>
<dbReference type="Gene3D" id="2.60.120.620">
    <property type="entry name" value="q2cbj1_9rhob like domain"/>
    <property type="match status" value="1"/>
</dbReference>
<keyword evidence="1" id="KW-0560">Oxidoreductase</keyword>
<dbReference type="InterPro" id="IPR008775">
    <property type="entry name" value="Phytyl_CoA_dOase-like"/>
</dbReference>
<dbReference type="EMBL" id="QWEH01000005">
    <property type="protein sequence ID" value="RHW32559.1"/>
    <property type="molecule type" value="Genomic_DNA"/>
</dbReference>
<dbReference type="GO" id="GO:0005506">
    <property type="term" value="F:iron ion binding"/>
    <property type="evidence" value="ECO:0007669"/>
    <property type="project" value="UniProtKB-ARBA"/>
</dbReference>
<dbReference type="Proteomes" id="UP000285456">
    <property type="component" value="Unassembled WGS sequence"/>
</dbReference>
<evidence type="ECO:0000313" key="1">
    <source>
        <dbReference type="EMBL" id="RHW32559.1"/>
    </source>
</evidence>
<sequence length="254" mass="29281">MDIGKHKKEFLYNGYTIIKEAYSNQEVEELKREYEKVWLEKVASGEIKQDLTKPLNSLYPRQRDTHLENKEILKFALKESVLNVLEMFIDEEVELISTNFYYKPPTMEGIPFHQDNYGIGVSPGTCHAIWTCLEKTDENNGGMRFVPESHKLELLTPKKVYNDEADTFGGYIQTLEVPDGYDIISVNTEPGDVVIYHGHAIHDSTKNKSASDFRNSIICHYCGTSSKKLTLNYNKIINKKGERIRKRVNMSSFK</sequence>
<accession>A0A417YI74</accession>
<organism evidence="1 2">
    <name type="scientific">Oceanobacillus profundus</name>
    <dbReference type="NCBI Taxonomy" id="372463"/>
    <lineage>
        <taxon>Bacteria</taxon>
        <taxon>Bacillati</taxon>
        <taxon>Bacillota</taxon>
        <taxon>Bacilli</taxon>
        <taxon>Bacillales</taxon>
        <taxon>Bacillaceae</taxon>
        <taxon>Oceanobacillus</taxon>
    </lineage>
</organism>
<dbReference type="AlphaFoldDB" id="A0A417YI74"/>
<name>A0A417YI74_9BACI</name>